<dbReference type="InterPro" id="IPR006130">
    <property type="entry name" value="Asp/Orn_carbamoylTrfase"/>
</dbReference>
<dbReference type="STRING" id="1797985.A2Y83_04930"/>
<dbReference type="AlphaFoldDB" id="A0A1F5S6C3"/>
<proteinExistence type="predicted"/>
<feature type="domain" description="Aspartate/ornithine carbamoyltransferase carbamoyl-P binding" evidence="2">
    <location>
        <begin position="2"/>
        <end position="128"/>
    </location>
</feature>
<comment type="caution">
    <text evidence="3">The sequence shown here is derived from an EMBL/GenBank/DDBJ whole genome shotgun (WGS) entry which is preliminary data.</text>
</comment>
<dbReference type="InterPro" id="IPR006132">
    <property type="entry name" value="Asp/Orn_carbamoyltranf_P-bd"/>
</dbReference>
<evidence type="ECO:0000256" key="1">
    <source>
        <dbReference type="ARBA" id="ARBA00022679"/>
    </source>
</evidence>
<dbReference type="PANTHER" id="PTHR45753:SF6">
    <property type="entry name" value="ASPARTATE CARBAMOYLTRANSFERASE"/>
    <property type="match status" value="1"/>
</dbReference>
<dbReference type="EMBL" id="MFFS01000034">
    <property type="protein sequence ID" value="OGF22244.1"/>
    <property type="molecule type" value="Genomic_DNA"/>
</dbReference>
<evidence type="ECO:0000313" key="3">
    <source>
        <dbReference type="EMBL" id="OGF22244.1"/>
    </source>
</evidence>
<dbReference type="GO" id="GO:0006520">
    <property type="term" value="P:amino acid metabolic process"/>
    <property type="evidence" value="ECO:0007669"/>
    <property type="project" value="InterPro"/>
</dbReference>
<gene>
    <name evidence="3" type="ORF">A2Y83_04930</name>
</gene>
<dbReference type="Pfam" id="PF02729">
    <property type="entry name" value="OTCace_N"/>
    <property type="match status" value="1"/>
</dbReference>
<evidence type="ECO:0000313" key="4">
    <source>
        <dbReference type="Proteomes" id="UP000178323"/>
    </source>
</evidence>
<accession>A0A1F5S6C3</accession>
<dbReference type="Proteomes" id="UP000178323">
    <property type="component" value="Unassembled WGS sequence"/>
</dbReference>
<organism evidence="3 4">
    <name type="scientific">Candidatus Falkowbacteria bacterium RBG_13_39_14</name>
    <dbReference type="NCBI Taxonomy" id="1797985"/>
    <lineage>
        <taxon>Bacteria</taxon>
        <taxon>Candidatus Falkowiibacteriota</taxon>
    </lineage>
</organism>
<dbReference type="SUPFAM" id="SSF53671">
    <property type="entry name" value="Aspartate/ornithine carbamoyltransferase"/>
    <property type="match status" value="1"/>
</dbReference>
<dbReference type="Gene3D" id="3.40.50.1370">
    <property type="entry name" value="Aspartate/ornithine carbamoyltransferase"/>
    <property type="match status" value="2"/>
</dbReference>
<dbReference type="GO" id="GO:0016743">
    <property type="term" value="F:carboxyl- or carbamoyltransferase activity"/>
    <property type="evidence" value="ECO:0007669"/>
    <property type="project" value="InterPro"/>
</dbReference>
<sequence>MKHLIYSQDLKKEENIEILRRFKKFIEEGISPDLCRGKIAATLFFQPSTRTMNAFQSGILRAGGGWIGVMGEKGLSMEKGETFEETMREYSCFADCIVVRHPDDDSAERAAASSFVPVINGGSGSREHGVAAIWVVCEMAYFLNRSIENLKIGIYGTPQINRATKAMVPILGMFGAELFIDDLGHFPLPKDVEDRAKANGLRGITYDKLDNFIGDVDVLFVTRGLQKGIIADFPKEKEEMILKNYKPINTGHMKKLRKDAILYMLKPRIFEIEKEVDLDPRAAYVKKEPYAEVALAVMTYLMGIEV</sequence>
<dbReference type="PANTHER" id="PTHR45753">
    <property type="entry name" value="ORNITHINE CARBAMOYLTRANSFERASE, MITOCHONDRIAL"/>
    <property type="match status" value="1"/>
</dbReference>
<protein>
    <recommendedName>
        <fullName evidence="2">Aspartate/ornithine carbamoyltransferase carbamoyl-P binding domain-containing protein</fullName>
    </recommendedName>
</protein>
<reference evidence="3 4" key="1">
    <citation type="journal article" date="2016" name="Nat. Commun.">
        <title>Thousands of microbial genomes shed light on interconnected biogeochemical processes in an aquifer system.</title>
        <authorList>
            <person name="Anantharaman K."/>
            <person name="Brown C.T."/>
            <person name="Hug L.A."/>
            <person name="Sharon I."/>
            <person name="Castelle C.J."/>
            <person name="Probst A.J."/>
            <person name="Thomas B.C."/>
            <person name="Singh A."/>
            <person name="Wilkins M.J."/>
            <person name="Karaoz U."/>
            <person name="Brodie E.L."/>
            <person name="Williams K.H."/>
            <person name="Hubbard S.S."/>
            <person name="Banfield J.F."/>
        </authorList>
    </citation>
    <scope>NUCLEOTIDE SEQUENCE [LARGE SCALE GENOMIC DNA]</scope>
</reference>
<dbReference type="InterPro" id="IPR036901">
    <property type="entry name" value="Asp/Orn_carbamoylTrfase_sf"/>
</dbReference>
<dbReference type="PRINTS" id="PR00101">
    <property type="entry name" value="ATCASE"/>
</dbReference>
<keyword evidence="1" id="KW-0808">Transferase</keyword>
<dbReference type="GO" id="GO:0016597">
    <property type="term" value="F:amino acid binding"/>
    <property type="evidence" value="ECO:0007669"/>
    <property type="project" value="InterPro"/>
</dbReference>
<name>A0A1F5S6C3_9BACT</name>
<dbReference type="PRINTS" id="PR00100">
    <property type="entry name" value="AOTCASE"/>
</dbReference>
<evidence type="ECO:0000259" key="2">
    <source>
        <dbReference type="Pfam" id="PF02729"/>
    </source>
</evidence>